<evidence type="ECO:0000313" key="5">
    <source>
        <dbReference type="EMBL" id="JAN06230.1"/>
    </source>
</evidence>
<dbReference type="AlphaFoldDB" id="A0A0P5XZ50"/>
<proteinExistence type="inferred from homology"/>
<keyword evidence="5" id="KW-0808">Transferase</keyword>
<dbReference type="Pfam" id="PF13410">
    <property type="entry name" value="GST_C_2"/>
    <property type="match status" value="1"/>
</dbReference>
<dbReference type="SFLD" id="SFLDS00019">
    <property type="entry name" value="Glutathione_Transferase_(cytos"/>
    <property type="match status" value="1"/>
</dbReference>
<dbReference type="InterPro" id="IPR036249">
    <property type="entry name" value="Thioredoxin-like_sf"/>
</dbReference>
<dbReference type="PROSITE" id="PS50405">
    <property type="entry name" value="GST_CTER"/>
    <property type="match status" value="1"/>
</dbReference>
<reference evidence="6 7" key="2">
    <citation type="journal article" date="2023" name="Nucleic Acids Res.">
        <title>The hologenome of Daphnia magna reveals possible DNA methylation and microbiome-mediated evolution of the host genome.</title>
        <authorList>
            <person name="Chaturvedi A."/>
            <person name="Li X."/>
            <person name="Dhandapani V."/>
            <person name="Marshall H."/>
            <person name="Kissane S."/>
            <person name="Cuenca-Cambronero M."/>
            <person name="Asole G."/>
            <person name="Calvet F."/>
            <person name="Ruiz-Romero M."/>
            <person name="Marangio P."/>
            <person name="Guigo R."/>
            <person name="Rago D."/>
            <person name="Mirbahai L."/>
            <person name="Eastwood N."/>
            <person name="Colbourne J.K."/>
            <person name="Zhou J."/>
            <person name="Mallon E."/>
            <person name="Orsini L."/>
        </authorList>
    </citation>
    <scope>NUCLEOTIDE SEQUENCE [LARGE SCALE GENOMIC DNA]</scope>
    <source>
        <strain evidence="6">LRV0_1</strain>
    </source>
</reference>
<dbReference type="PROSITE" id="PS50404">
    <property type="entry name" value="GST_NTER"/>
    <property type="match status" value="1"/>
</dbReference>
<dbReference type="InterPro" id="IPR040079">
    <property type="entry name" value="Glutathione_S-Trfase"/>
</dbReference>
<dbReference type="Gene3D" id="1.20.1050.10">
    <property type="match status" value="1"/>
</dbReference>
<dbReference type="Pfam" id="PF13409">
    <property type="entry name" value="GST_N_2"/>
    <property type="match status" value="1"/>
</dbReference>
<organism evidence="5">
    <name type="scientific">Daphnia magna</name>
    <dbReference type="NCBI Taxonomy" id="35525"/>
    <lineage>
        <taxon>Eukaryota</taxon>
        <taxon>Metazoa</taxon>
        <taxon>Ecdysozoa</taxon>
        <taxon>Arthropoda</taxon>
        <taxon>Crustacea</taxon>
        <taxon>Branchiopoda</taxon>
        <taxon>Diplostraca</taxon>
        <taxon>Cladocera</taxon>
        <taxon>Anomopoda</taxon>
        <taxon>Daphniidae</taxon>
        <taxon>Daphnia</taxon>
    </lineage>
</organism>
<keyword evidence="2" id="KW-0560">Oxidoreductase</keyword>
<dbReference type="InterPro" id="IPR036282">
    <property type="entry name" value="Glutathione-S-Trfase_C_sf"/>
</dbReference>
<dbReference type="Proteomes" id="UP001234178">
    <property type="component" value="Unassembled WGS sequence"/>
</dbReference>
<sequence length="285" mass="33093">MTIFTPIARSTLPNSALFFFALRSTHFSRIDRMSDVFVPISETKHLTSGSTCPDVTPSLMRLYSMKFCPYAQRTRLVLAAKRIRNEVVNINLVTKPDWFFYRNPLGKVPCLEFDGKVIFESLITADYLDEVYPSPYLLNSTDPFRKAQDRILIEMFNMVHSNLYKLYRAKLDVEDSWKGPIGGIQKGLTIFEEELTKREIKFFGGENPGMVDYMIWPWMERLPTLPILSHEKFKVEMENFPNLAKWISDMKEDSAVKESHISPENHARFITGFLSGNPEYDMEMN</sequence>
<evidence type="ECO:0000313" key="6">
    <source>
        <dbReference type="EMBL" id="KAK4005289.1"/>
    </source>
</evidence>
<dbReference type="Gene3D" id="3.40.30.10">
    <property type="entry name" value="Glutaredoxin"/>
    <property type="match status" value="1"/>
</dbReference>
<dbReference type="GO" id="GO:0006749">
    <property type="term" value="P:glutathione metabolic process"/>
    <property type="evidence" value="ECO:0007669"/>
    <property type="project" value="TreeGrafter"/>
</dbReference>
<dbReference type="EMBL" id="GDIQ01088507">
    <property type="protein sequence ID" value="JAN06230.1"/>
    <property type="molecule type" value="Transcribed_RNA"/>
</dbReference>
<reference evidence="5" key="1">
    <citation type="submission" date="2015-10" db="EMBL/GenBank/DDBJ databases">
        <title>EvidentialGene: Evidence-directed Construction of Complete mRNA Transcriptomes without Genomes.</title>
        <authorList>
            <person name="Gilbert D.G."/>
        </authorList>
    </citation>
    <scope>NUCLEOTIDE SEQUENCE</scope>
</reference>
<dbReference type="SFLD" id="SFLDG00358">
    <property type="entry name" value="Main_(cytGST)"/>
    <property type="match status" value="1"/>
</dbReference>
<dbReference type="OrthoDB" id="4951845at2759"/>
<dbReference type="GO" id="GO:0045174">
    <property type="term" value="F:glutathione dehydrogenase (ascorbate) activity"/>
    <property type="evidence" value="ECO:0007669"/>
    <property type="project" value="TreeGrafter"/>
</dbReference>
<dbReference type="InterPro" id="IPR010987">
    <property type="entry name" value="Glutathione-S-Trfase_C-like"/>
</dbReference>
<evidence type="ECO:0000256" key="1">
    <source>
        <dbReference type="ARBA" id="ARBA00011067"/>
    </source>
</evidence>
<dbReference type="FunFam" id="1.20.1050.10:FF:000009">
    <property type="entry name" value="Glutathione S-transferase omega-1"/>
    <property type="match status" value="1"/>
</dbReference>
<dbReference type="InterPro" id="IPR005442">
    <property type="entry name" value="GST_omega"/>
</dbReference>
<dbReference type="EMBL" id="JAOYFB010000001">
    <property type="protein sequence ID" value="KAK4005289.1"/>
    <property type="molecule type" value="Genomic_DNA"/>
</dbReference>
<keyword evidence="7" id="KW-1185">Reference proteome</keyword>
<dbReference type="PANTHER" id="PTHR43968:SF6">
    <property type="entry name" value="GLUTATHIONE S-TRANSFERASE OMEGA"/>
    <property type="match status" value="1"/>
</dbReference>
<dbReference type="SUPFAM" id="SSF52833">
    <property type="entry name" value="Thioredoxin-like"/>
    <property type="match status" value="1"/>
</dbReference>
<protein>
    <submittedName>
        <fullName evidence="5">Glutathione S-transferase omega-1</fullName>
    </submittedName>
</protein>
<comment type="similarity">
    <text evidence="1">Belongs to the GST superfamily. Omega family.</text>
</comment>
<dbReference type="GO" id="GO:0005737">
    <property type="term" value="C:cytoplasm"/>
    <property type="evidence" value="ECO:0007669"/>
    <property type="project" value="InterPro"/>
</dbReference>
<dbReference type="FunFam" id="3.40.30.10:FF:000123">
    <property type="entry name" value="Glutathione transferase o1"/>
    <property type="match status" value="1"/>
</dbReference>
<feature type="domain" description="GST C-terminal" evidence="4">
    <location>
        <begin position="142"/>
        <end position="273"/>
    </location>
</feature>
<evidence type="ECO:0000259" key="4">
    <source>
        <dbReference type="PROSITE" id="PS50405"/>
    </source>
</evidence>
<dbReference type="InterPro" id="IPR050983">
    <property type="entry name" value="GST_Omega/HSP26"/>
</dbReference>
<dbReference type="InterPro" id="IPR004045">
    <property type="entry name" value="Glutathione_S-Trfase_N"/>
</dbReference>
<dbReference type="PRINTS" id="PR01625">
    <property type="entry name" value="GSTRNSFRASEO"/>
</dbReference>
<evidence type="ECO:0000256" key="2">
    <source>
        <dbReference type="ARBA" id="ARBA00023002"/>
    </source>
</evidence>
<dbReference type="SUPFAM" id="SSF47616">
    <property type="entry name" value="GST C-terminal domain-like"/>
    <property type="match status" value="1"/>
</dbReference>
<dbReference type="PANTHER" id="PTHR43968">
    <property type="match status" value="1"/>
</dbReference>
<name>A0A0P5XZ50_9CRUS</name>
<evidence type="ECO:0000259" key="3">
    <source>
        <dbReference type="PROSITE" id="PS50404"/>
    </source>
</evidence>
<gene>
    <name evidence="6" type="ORF">OUZ56_007006</name>
</gene>
<feature type="domain" description="GST N-terminal" evidence="3">
    <location>
        <begin position="58"/>
        <end position="136"/>
    </location>
</feature>
<dbReference type="GO" id="GO:0004364">
    <property type="term" value="F:glutathione transferase activity"/>
    <property type="evidence" value="ECO:0007669"/>
    <property type="project" value="InterPro"/>
</dbReference>
<evidence type="ECO:0000313" key="7">
    <source>
        <dbReference type="Proteomes" id="UP001234178"/>
    </source>
</evidence>
<accession>A0A0P5XZ50</accession>